<dbReference type="Proteomes" id="UP001319080">
    <property type="component" value="Unassembled WGS sequence"/>
</dbReference>
<keyword evidence="2" id="KW-1185">Reference proteome</keyword>
<dbReference type="AlphaFoldDB" id="A0AAP2DTB9"/>
<sequence>MPVDLATISEIRSMAGSDNATVNWSSNYSSETGSQKRVEVTLVNPDKIYVEDPEKAKELSEKIVAKLVDVSEKLGKDWRFVLIINRGDNKTTIEMDEEHVREILEKHIADS</sequence>
<organism evidence="1 2">
    <name type="scientific">Dawidia cretensis</name>
    <dbReference type="NCBI Taxonomy" id="2782350"/>
    <lineage>
        <taxon>Bacteria</taxon>
        <taxon>Pseudomonadati</taxon>
        <taxon>Bacteroidota</taxon>
        <taxon>Cytophagia</taxon>
        <taxon>Cytophagales</taxon>
        <taxon>Chryseotaleaceae</taxon>
        <taxon>Dawidia</taxon>
    </lineage>
</organism>
<comment type="caution">
    <text evidence="1">The sequence shown here is derived from an EMBL/GenBank/DDBJ whole genome shotgun (WGS) entry which is preliminary data.</text>
</comment>
<proteinExistence type="predicted"/>
<gene>
    <name evidence="1" type="ORF">KK062_02345</name>
</gene>
<reference evidence="1 2" key="1">
    <citation type="submission" date="2021-05" db="EMBL/GenBank/DDBJ databases">
        <title>A Polyphasic approach of four new species of the genus Ohtaekwangia: Ohtaekwangia histidinii sp. nov., Ohtaekwangia cretensis sp. nov., Ohtaekwangia indiensis sp. nov., Ohtaekwangia reichenbachii sp. nov. from diverse environment.</title>
        <authorList>
            <person name="Octaviana S."/>
        </authorList>
    </citation>
    <scope>NUCLEOTIDE SEQUENCE [LARGE SCALE GENOMIC DNA]</scope>
    <source>
        <strain evidence="1 2">PWU5</strain>
    </source>
</reference>
<accession>A0AAP2DTB9</accession>
<evidence type="ECO:0000313" key="2">
    <source>
        <dbReference type="Proteomes" id="UP001319080"/>
    </source>
</evidence>
<evidence type="ECO:0000313" key="1">
    <source>
        <dbReference type="EMBL" id="MBT1707041.1"/>
    </source>
</evidence>
<dbReference type="EMBL" id="JAHESE010000001">
    <property type="protein sequence ID" value="MBT1707041.1"/>
    <property type="molecule type" value="Genomic_DNA"/>
</dbReference>
<protein>
    <submittedName>
        <fullName evidence="1">Uncharacterized protein</fullName>
    </submittedName>
</protein>
<name>A0AAP2DTB9_9BACT</name>